<dbReference type="EMBL" id="CAKMMW010000021">
    <property type="protein sequence ID" value="CAH1222043.1"/>
    <property type="molecule type" value="Genomic_DNA"/>
</dbReference>
<accession>A0ABM9CTA6</accession>
<dbReference type="Proteomes" id="UP000838821">
    <property type="component" value="Unassembled WGS sequence"/>
</dbReference>
<gene>
    <name evidence="2" type="ORF">PAECIP111891_05280</name>
</gene>
<comment type="caution">
    <text evidence="2">The sequence shown here is derived from an EMBL/GenBank/DDBJ whole genome shotgun (WGS) entry which is preliminary data.</text>
</comment>
<evidence type="ECO:0000313" key="3">
    <source>
        <dbReference type="Proteomes" id="UP000838821"/>
    </source>
</evidence>
<protein>
    <submittedName>
        <fullName evidence="2">Uncharacterized protein</fullName>
    </submittedName>
</protein>
<evidence type="ECO:0000256" key="1">
    <source>
        <dbReference type="SAM" id="Phobius"/>
    </source>
</evidence>
<keyword evidence="1" id="KW-1133">Transmembrane helix</keyword>
<dbReference type="InterPro" id="IPR038728">
    <property type="entry name" value="YkvI-like"/>
</dbReference>
<proteinExistence type="predicted"/>
<feature type="transmembrane region" description="Helical" evidence="1">
    <location>
        <begin position="84"/>
        <end position="111"/>
    </location>
</feature>
<dbReference type="PANTHER" id="PTHR37814">
    <property type="entry name" value="CONSERVED MEMBRANE PROTEIN"/>
    <property type="match status" value="1"/>
</dbReference>
<keyword evidence="3" id="KW-1185">Reference proteome</keyword>
<feature type="transmembrane region" description="Helical" evidence="1">
    <location>
        <begin position="307"/>
        <end position="325"/>
    </location>
</feature>
<keyword evidence="1" id="KW-0472">Membrane</keyword>
<feature type="transmembrane region" description="Helical" evidence="1">
    <location>
        <begin position="192"/>
        <end position="214"/>
    </location>
</feature>
<evidence type="ECO:0000313" key="2">
    <source>
        <dbReference type="EMBL" id="CAH1222043.1"/>
    </source>
</evidence>
<dbReference type="PANTHER" id="PTHR37814:SF1">
    <property type="entry name" value="MEMBRANE PROTEIN"/>
    <property type="match status" value="1"/>
</dbReference>
<feature type="transmembrane region" description="Helical" evidence="1">
    <location>
        <begin position="123"/>
        <end position="140"/>
    </location>
</feature>
<feature type="transmembrane region" description="Helical" evidence="1">
    <location>
        <begin position="226"/>
        <end position="246"/>
    </location>
</feature>
<feature type="transmembrane region" description="Helical" evidence="1">
    <location>
        <begin position="44"/>
        <end position="63"/>
    </location>
</feature>
<feature type="transmembrane region" description="Helical" evidence="1">
    <location>
        <begin position="12"/>
        <end position="32"/>
    </location>
</feature>
<keyword evidence="1" id="KW-0812">Transmembrane</keyword>
<name>A0ABM9CTA6_9BACL</name>
<feature type="transmembrane region" description="Helical" evidence="1">
    <location>
        <begin position="147"/>
        <end position="172"/>
    </location>
</feature>
<feature type="transmembrane region" description="Helical" evidence="1">
    <location>
        <begin position="331"/>
        <end position="349"/>
    </location>
</feature>
<sequence length="355" mass="39348">MLDYGGAMKSKTLMILQIAATYMGTVVGAGFASGQSIMHFFTIYGAYGGVGILIATAFFIWIGTKMMVLSHRLKASSYQELNDYLFGGFFGKVANTLTFIILFGVTAVMMSGTGSIFEEQLRLPYQFGIIISMLLCYLVMSKEMHGILAINSLVMPLMLFFMVLVIIRVVGIDGIGEATNWQELQGSTHLKWILSPLTYVALNFAFAQAVLVPLGSEVLDESILKWGGLWGGIGLGVMLLISHFAIHSRMPEILNFEIPMAEIIRGFGRFFHVLFILVIYGEIVTTLIGNVFGITRHIGRIYPLPRNWVVLAILLTCLLISQVGFTSLLTYLYPLFGYMGMILLIFLIVRPMPSK</sequence>
<reference evidence="2" key="1">
    <citation type="submission" date="2022-01" db="EMBL/GenBank/DDBJ databases">
        <authorList>
            <person name="Criscuolo A."/>
        </authorList>
    </citation>
    <scope>NUCLEOTIDE SEQUENCE</scope>
    <source>
        <strain evidence="2">CIP111891</strain>
    </source>
</reference>
<feature type="transmembrane region" description="Helical" evidence="1">
    <location>
        <begin position="270"/>
        <end position="295"/>
    </location>
</feature>
<organism evidence="2 3">
    <name type="scientific">Paenibacillus allorhizoplanae</name>
    <dbReference type="NCBI Taxonomy" id="2905648"/>
    <lineage>
        <taxon>Bacteria</taxon>
        <taxon>Bacillati</taxon>
        <taxon>Bacillota</taxon>
        <taxon>Bacilli</taxon>
        <taxon>Bacillales</taxon>
        <taxon>Paenibacillaceae</taxon>
        <taxon>Paenibacillus</taxon>
    </lineage>
</organism>